<accession>A0A8W7PX97</accession>
<reference evidence="1" key="1">
    <citation type="submission" date="2022-08" db="UniProtKB">
        <authorList>
            <consortium name="EnsemblMetazoa"/>
        </authorList>
    </citation>
    <scope>IDENTIFICATION</scope>
</reference>
<dbReference type="EnsemblMetazoa" id="ACOM039347-RA">
    <property type="protein sequence ID" value="ACOM039347-PA.1"/>
    <property type="gene ID" value="ACOM039347"/>
</dbReference>
<sequence length="113" mass="13561">MIDARTTTHTTQACHRILLLGWIHPIRCCAWLANTMHTPIRTCTCIRNSSKTRQQRRRRQRQRRQQVFIYHAAEFQRQSALDRAQSLHEQYMRQHEREMKVRALEEAARGGKH</sequence>
<organism evidence="1">
    <name type="scientific">Anopheles coluzzii</name>
    <name type="common">African malaria mosquito</name>
    <dbReference type="NCBI Taxonomy" id="1518534"/>
    <lineage>
        <taxon>Eukaryota</taxon>
        <taxon>Metazoa</taxon>
        <taxon>Ecdysozoa</taxon>
        <taxon>Arthropoda</taxon>
        <taxon>Hexapoda</taxon>
        <taxon>Insecta</taxon>
        <taxon>Pterygota</taxon>
        <taxon>Neoptera</taxon>
        <taxon>Endopterygota</taxon>
        <taxon>Diptera</taxon>
        <taxon>Nematocera</taxon>
        <taxon>Culicoidea</taxon>
        <taxon>Culicidae</taxon>
        <taxon>Anophelinae</taxon>
        <taxon>Anopheles</taxon>
    </lineage>
</organism>
<protein>
    <submittedName>
        <fullName evidence="1">Uncharacterized protein</fullName>
    </submittedName>
</protein>
<dbReference type="Proteomes" id="UP000075882">
    <property type="component" value="Unassembled WGS sequence"/>
</dbReference>
<dbReference type="VEuPathDB" id="VectorBase:ACON2_035028"/>
<dbReference type="AlphaFoldDB" id="A0A8W7PX97"/>
<evidence type="ECO:0000313" key="1">
    <source>
        <dbReference type="EnsemblMetazoa" id="ACOM039347-PA.1"/>
    </source>
</evidence>
<name>A0A8W7PX97_ANOCL</name>
<proteinExistence type="predicted"/>